<evidence type="ECO:0008006" key="8">
    <source>
        <dbReference type="Google" id="ProtNLM"/>
    </source>
</evidence>
<dbReference type="Gene3D" id="3.20.20.80">
    <property type="entry name" value="Glycosidases"/>
    <property type="match status" value="1"/>
</dbReference>
<dbReference type="InterPro" id="IPR013783">
    <property type="entry name" value="Ig-like_fold"/>
</dbReference>
<sequence length="1047" mass="116742">MMMLTSLSSSLLSSSISLTGPPPSNSNGYLSSSLPSPRRRLNPKPNHHHRNRHPSLPLLPRTSPTRSIHCSSSMPLEVSTSSAELQDSLIYSSAFWVTQSIIALNADVVRDGSCYLYASVTAALSVTESEVEGHDFKIKLEEDSGGIPQNVIAKFPHIRDYKAFRVPSTVDAKSLVKCQLAVATFGCEFFVLCFLFLRDFGGWPKHRDYCEYVHRFNYQTCGSYFHDIMFSSFLAADGKCSYATGLQLPGVLDELFAYDGPLGAHYSEDAVTLYLWAPTAQAVCACVYKNVNSRDPMEAVQLKEVNGVWSVEGSKDWEGCYYVYEVSVYHPSTLHVEKCYANDPYARGLSPDSQRTLFVNLDSDSLKPEGWEKLADEKPIILSFSDISIYELHVRDFSANDHTVHPDFRGGYLAFTPEDSAGVLHLKKLSNAGITHVHLLPSFQFAGVDDVKENWKCVDSTVLEKLPPDSIEQQAQITLIQDDDGYNWGYNPVLWGVPKGSYASNPSGSCRAVEFRKMVQALNHIGLRVVLDVVYNHLHGNGPFDENSVLDKIVPGYYLRRNTDGFIEHSTCVNNTASEHYMVERLIIDDLLNWVGNYKVDGFRFDLMGHIMKSTMVKAKDAINKLTNERDGIDGLSVYIYGEGWDFGEVANNGRGINASQCNLGGTGIGSFNDRIRDAMLGGSPFGHPLQQGFVTGLMLQPNGHDHGGKDAEELMLSAAKDHIQASYLNAVPYLMMVGMAANLRDYVLTNSDGKEVKGMEVLTYGGAPVAYALHPAETINYVSAHDNETLFDVVSLKTPMEISVDERCRLNHLATSVIAFSQGIPFFHAGDEMLRSKSLDRDSYNSGDWFNRLDFTYNSNNWGVGLPPKQKNEKHWPLIRPRLADPSFKPQKNHILAAINNFLDVLQIRYSSPLFRLMTANAIQARIFTYNMLIWDVFDIKYERVRFHNTGPSWVPGVIVMSFEDGHRGVPGLTQLDPNYSFIVVIFNASPSEVSFASPVLRARAFQLHPIQAMSSDEVVKSSSYETSTGCFTVPPRTTSVFVEYR</sequence>
<comment type="caution">
    <text evidence="6">The sequence shown here is derived from an EMBL/GenBank/DDBJ whole genome shotgun (WGS) entry which is preliminary data.</text>
</comment>
<dbReference type="Pfam" id="PF11852">
    <property type="entry name" value="Pullul_strch_C"/>
    <property type="match status" value="2"/>
</dbReference>
<dbReference type="InterPro" id="IPR014756">
    <property type="entry name" value="Ig_E-set"/>
</dbReference>
<dbReference type="Pfam" id="PF17967">
    <property type="entry name" value="Pullulanase_N2"/>
    <property type="match status" value="1"/>
</dbReference>
<proteinExistence type="inferred from homology"/>
<evidence type="ECO:0000256" key="1">
    <source>
        <dbReference type="ARBA" id="ARBA00008061"/>
    </source>
</evidence>
<dbReference type="Gene3D" id="2.60.40.1180">
    <property type="entry name" value="Golgi alpha-mannosidase II"/>
    <property type="match status" value="1"/>
</dbReference>
<reference evidence="7" key="1">
    <citation type="journal article" date="2019" name="Gigascience">
        <title>De novo genome assembly of the endangered Acer yangbiense, a plant species with extremely small populations endemic to Yunnan Province, China.</title>
        <authorList>
            <person name="Yang J."/>
            <person name="Wariss H.M."/>
            <person name="Tao L."/>
            <person name="Zhang R."/>
            <person name="Yun Q."/>
            <person name="Hollingsworth P."/>
            <person name="Dao Z."/>
            <person name="Luo G."/>
            <person name="Guo H."/>
            <person name="Ma Y."/>
            <person name="Sun W."/>
        </authorList>
    </citation>
    <scope>NUCLEOTIDE SEQUENCE [LARGE SCALE GENOMIC DNA]</scope>
    <source>
        <strain evidence="7">cv. br00</strain>
    </source>
</reference>
<evidence type="ECO:0000259" key="4">
    <source>
        <dbReference type="Pfam" id="PF11852"/>
    </source>
</evidence>
<feature type="compositionally biased region" description="Low complexity" evidence="2">
    <location>
        <begin position="54"/>
        <end position="64"/>
    </location>
</feature>
<dbReference type="InterPro" id="IPR004193">
    <property type="entry name" value="Glyco_hydro_13_N"/>
</dbReference>
<evidence type="ECO:0000259" key="3">
    <source>
        <dbReference type="Pfam" id="PF02922"/>
    </source>
</evidence>
<evidence type="ECO:0000313" key="6">
    <source>
        <dbReference type="EMBL" id="KAB5538998.1"/>
    </source>
</evidence>
<feature type="domain" description="Alpha-1,6-glucosidases pullulanase-type C-terminal" evidence="4">
    <location>
        <begin position="858"/>
        <end position="928"/>
    </location>
</feature>
<gene>
    <name evidence="6" type="ORF">DKX38_016531</name>
</gene>
<comment type="similarity">
    <text evidence="1">Belongs to the glycosyl hydrolase 13 family.</text>
</comment>
<dbReference type="Pfam" id="PF02922">
    <property type="entry name" value="CBM_48"/>
    <property type="match status" value="1"/>
</dbReference>
<dbReference type="GO" id="GO:0005975">
    <property type="term" value="P:carbohydrate metabolic process"/>
    <property type="evidence" value="ECO:0007669"/>
    <property type="project" value="InterPro"/>
</dbReference>
<evidence type="ECO:0000256" key="2">
    <source>
        <dbReference type="SAM" id="MobiDB-lite"/>
    </source>
</evidence>
<feature type="region of interest" description="Disordered" evidence="2">
    <location>
        <begin position="15"/>
        <end position="64"/>
    </location>
</feature>
<feature type="domain" description="Alpha-1,6-glucosidases pullulanase-type C-terminal" evidence="4">
    <location>
        <begin position="944"/>
        <end position="1045"/>
    </location>
</feature>
<dbReference type="NCBIfam" id="TIGR02103">
    <property type="entry name" value="pullul_strch"/>
    <property type="match status" value="1"/>
</dbReference>
<feature type="compositionally biased region" description="Basic residues" evidence="2">
    <location>
        <begin position="37"/>
        <end position="53"/>
    </location>
</feature>
<dbReference type="InterPro" id="IPR011839">
    <property type="entry name" value="Pullul_strch"/>
</dbReference>
<dbReference type="GO" id="GO:0051060">
    <property type="term" value="F:pullulanase activity"/>
    <property type="evidence" value="ECO:0007669"/>
    <property type="project" value="InterPro"/>
</dbReference>
<feature type="domain" description="Glycoside hydrolase family 13 N-terminal" evidence="3">
    <location>
        <begin position="261"/>
        <end position="346"/>
    </location>
</feature>
<dbReference type="Gene3D" id="2.60.40.10">
    <property type="entry name" value="Immunoglobulins"/>
    <property type="match status" value="1"/>
</dbReference>
<evidence type="ECO:0000259" key="5">
    <source>
        <dbReference type="Pfam" id="PF17967"/>
    </source>
</evidence>
<dbReference type="InterPro" id="IPR024561">
    <property type="entry name" value="Pullul_strch_C"/>
</dbReference>
<dbReference type="InterPro" id="IPR040671">
    <property type="entry name" value="Pullulanase_N2"/>
</dbReference>
<organism evidence="6 7">
    <name type="scientific">Salix brachista</name>
    <dbReference type="NCBI Taxonomy" id="2182728"/>
    <lineage>
        <taxon>Eukaryota</taxon>
        <taxon>Viridiplantae</taxon>
        <taxon>Streptophyta</taxon>
        <taxon>Embryophyta</taxon>
        <taxon>Tracheophyta</taxon>
        <taxon>Spermatophyta</taxon>
        <taxon>Magnoliopsida</taxon>
        <taxon>eudicotyledons</taxon>
        <taxon>Gunneridae</taxon>
        <taxon>Pentapetalae</taxon>
        <taxon>rosids</taxon>
        <taxon>fabids</taxon>
        <taxon>Malpighiales</taxon>
        <taxon>Salicaceae</taxon>
        <taxon>Saliceae</taxon>
        <taxon>Salix</taxon>
    </lineage>
</organism>
<dbReference type="SUPFAM" id="SSF81296">
    <property type="entry name" value="E set domains"/>
    <property type="match status" value="2"/>
</dbReference>
<dbReference type="Gene3D" id="2.60.40.1130">
    <property type="entry name" value="Rab geranylgeranyltransferase alpha-subunit, insert domain"/>
    <property type="match status" value="1"/>
</dbReference>
<dbReference type="SUPFAM" id="SSF51445">
    <property type="entry name" value="(Trans)glycosidases"/>
    <property type="match status" value="1"/>
</dbReference>
<protein>
    <recommendedName>
        <fullName evidence="8">Glycosyl hydrolase family 13 catalytic domain-containing protein</fullName>
    </recommendedName>
</protein>
<dbReference type="CDD" id="cd02860">
    <property type="entry name" value="E_set_Pullulanase"/>
    <property type="match status" value="1"/>
</dbReference>
<dbReference type="CDD" id="cd11341">
    <property type="entry name" value="AmyAc_Pullulanase_LD-like"/>
    <property type="match status" value="1"/>
</dbReference>
<dbReference type="InterPro" id="IPR017853">
    <property type="entry name" value="GH"/>
</dbReference>
<feature type="domain" description="Pullulanase N2" evidence="5">
    <location>
        <begin position="92"/>
        <end position="185"/>
    </location>
</feature>
<keyword evidence="7" id="KW-1185">Reference proteome</keyword>
<dbReference type="PANTHER" id="PTHR43002">
    <property type="entry name" value="GLYCOGEN DEBRANCHING ENZYME"/>
    <property type="match status" value="1"/>
</dbReference>
<dbReference type="EMBL" id="VDCV01000010">
    <property type="protein sequence ID" value="KAB5538998.1"/>
    <property type="molecule type" value="Genomic_DNA"/>
</dbReference>
<accession>A0A5N5L8X4</accession>
<dbReference type="InterPro" id="IPR013780">
    <property type="entry name" value="Glyco_hydro_b"/>
</dbReference>
<name>A0A5N5L8X4_9ROSI</name>
<dbReference type="SUPFAM" id="SSF51011">
    <property type="entry name" value="Glycosyl hydrolase domain"/>
    <property type="match status" value="1"/>
</dbReference>
<dbReference type="AlphaFoldDB" id="A0A5N5L8X4"/>
<evidence type="ECO:0000313" key="7">
    <source>
        <dbReference type="Proteomes" id="UP000326939"/>
    </source>
</evidence>
<dbReference type="Proteomes" id="UP000326939">
    <property type="component" value="Chromosome 10"/>
</dbReference>